<dbReference type="EMBL" id="VUYU01000004">
    <property type="protein sequence ID" value="NHZ33603.1"/>
    <property type="molecule type" value="Genomic_DNA"/>
</dbReference>
<feature type="compositionally biased region" description="Basic residues" evidence="1">
    <location>
        <begin position="1"/>
        <end position="20"/>
    </location>
</feature>
<name>A0ABX0LLR5_9BURK</name>
<evidence type="ECO:0000256" key="1">
    <source>
        <dbReference type="SAM" id="MobiDB-lite"/>
    </source>
</evidence>
<protein>
    <submittedName>
        <fullName evidence="2">Uncharacterized protein</fullName>
    </submittedName>
</protein>
<reference evidence="2 3" key="1">
    <citation type="submission" date="2019-09" db="EMBL/GenBank/DDBJ databases">
        <title>Taxonomy of Antarctic Massilia spp.: description of Massilia rubra sp. nov., Massilia aquatica sp. nov., Massilia mucilaginosa sp. nov., Massilia frigida sp. nov. isolated from streams, lakes and regoliths.</title>
        <authorList>
            <person name="Holochova P."/>
            <person name="Sedlacek I."/>
            <person name="Kralova S."/>
            <person name="Maslanova I."/>
            <person name="Busse H.-J."/>
            <person name="Stankova E."/>
            <person name="Vrbovska V."/>
            <person name="Kovarovic V."/>
            <person name="Bartak M."/>
            <person name="Svec P."/>
            <person name="Pantucek R."/>
        </authorList>
    </citation>
    <scope>NUCLEOTIDE SEQUENCE [LARGE SCALE GENOMIC DNA]</scope>
    <source>
        <strain evidence="2 3">CCM 8692</strain>
    </source>
</reference>
<evidence type="ECO:0000313" key="2">
    <source>
        <dbReference type="EMBL" id="NHZ33603.1"/>
    </source>
</evidence>
<evidence type="ECO:0000313" key="3">
    <source>
        <dbReference type="Proteomes" id="UP000785613"/>
    </source>
</evidence>
<dbReference type="Proteomes" id="UP000785613">
    <property type="component" value="Unassembled WGS sequence"/>
</dbReference>
<proteinExistence type="predicted"/>
<keyword evidence="3" id="KW-1185">Reference proteome</keyword>
<comment type="caution">
    <text evidence="2">The sequence shown here is derived from an EMBL/GenBank/DDBJ whole genome shotgun (WGS) entry which is preliminary data.</text>
</comment>
<accession>A0ABX0LLR5</accession>
<feature type="region of interest" description="Disordered" evidence="1">
    <location>
        <begin position="1"/>
        <end position="21"/>
    </location>
</feature>
<gene>
    <name evidence="2" type="ORF">F0185_08365</name>
</gene>
<organism evidence="2 3">
    <name type="scientific">Massilia rubra</name>
    <dbReference type="NCBI Taxonomy" id="2607910"/>
    <lineage>
        <taxon>Bacteria</taxon>
        <taxon>Pseudomonadati</taxon>
        <taxon>Pseudomonadota</taxon>
        <taxon>Betaproteobacteria</taxon>
        <taxon>Burkholderiales</taxon>
        <taxon>Oxalobacteraceae</taxon>
        <taxon>Telluria group</taxon>
        <taxon>Massilia</taxon>
    </lineage>
</organism>
<sequence>MPVKTRHSRVGGNPRHRRSAKMPWIPAYAGMTGLKLTLLGSDPGLRRIKSGDAGGGRRRACGPAGACRKMLALHRPCQWGEAWKPPCSATELARWTSSRPAPCTPPATSGA</sequence>